<dbReference type="SUPFAM" id="SSF48619">
    <property type="entry name" value="Phospholipase A2, PLA2"/>
    <property type="match status" value="1"/>
</dbReference>
<dbReference type="Gene3D" id="1.20.90.10">
    <property type="entry name" value="Phospholipase A2 domain"/>
    <property type="match status" value="1"/>
</dbReference>
<dbReference type="EMBL" id="FN654764">
    <property type="protein sequence ID" value="CBY36361.1"/>
    <property type="molecule type" value="Genomic_DNA"/>
</dbReference>
<gene>
    <name evidence="1" type="ORF">GSOID_T00028859001</name>
</gene>
<protein>
    <recommendedName>
        <fullName evidence="2">Phospholipase A2 domain-containing protein</fullName>
    </recommendedName>
</protein>
<evidence type="ECO:0000313" key="1">
    <source>
        <dbReference type="EMBL" id="CBY36361.1"/>
    </source>
</evidence>
<dbReference type="GO" id="GO:0004623">
    <property type="term" value="F:phospholipase A2 activity"/>
    <property type="evidence" value="ECO:0007669"/>
    <property type="project" value="InterPro"/>
</dbReference>
<accession>E4YLK0</accession>
<dbReference type="GO" id="GO:0006644">
    <property type="term" value="P:phospholipid metabolic process"/>
    <property type="evidence" value="ECO:0007669"/>
    <property type="project" value="InterPro"/>
</dbReference>
<dbReference type="InterPro" id="IPR036444">
    <property type="entry name" value="PLipase_A2_dom_sf"/>
</dbReference>
<dbReference type="AlphaFoldDB" id="E4YLK0"/>
<evidence type="ECO:0008006" key="2">
    <source>
        <dbReference type="Google" id="ProtNLM"/>
    </source>
</evidence>
<sequence>MKVFNQIVLITAVNARNARQLEASGVEKLVQHFTSIDIEKLQDYGCAGRGYFDSTEPAVGLPVDEIDRSFIWWKKCIKCAQSEYSAYDLEYNHFDYREFYEFDFDSEICGGSETVEHAICQCDKSFAKRLIDLTENNDFHNYDTDSCVRFTPSDIPTDCCFDEQNGAYEIFNTELKCCENAEVKDLGTCEA</sequence>
<dbReference type="GO" id="GO:0050482">
    <property type="term" value="P:arachidonate secretion"/>
    <property type="evidence" value="ECO:0007669"/>
    <property type="project" value="InterPro"/>
</dbReference>
<proteinExistence type="predicted"/>
<dbReference type="Proteomes" id="UP000011014">
    <property type="component" value="Unassembled WGS sequence"/>
</dbReference>
<name>E4YLK0_OIKDI</name>
<reference evidence="1" key="1">
    <citation type="journal article" date="2010" name="Science">
        <title>Plasticity of animal genome architecture unmasked by rapid evolution of a pelagic tunicate.</title>
        <authorList>
            <person name="Denoeud F."/>
            <person name="Henriet S."/>
            <person name="Mungpakdee S."/>
            <person name="Aury J.M."/>
            <person name="Da Silva C."/>
            <person name="Brinkmann H."/>
            <person name="Mikhaleva J."/>
            <person name="Olsen L.C."/>
            <person name="Jubin C."/>
            <person name="Canestro C."/>
            <person name="Bouquet J.M."/>
            <person name="Danks G."/>
            <person name="Poulain J."/>
            <person name="Campsteijn C."/>
            <person name="Adamski M."/>
            <person name="Cross I."/>
            <person name="Yadetie F."/>
            <person name="Muffato M."/>
            <person name="Louis A."/>
            <person name="Butcher S."/>
            <person name="Tsagkogeorga G."/>
            <person name="Konrad A."/>
            <person name="Singh S."/>
            <person name="Jensen M.F."/>
            <person name="Cong E.H."/>
            <person name="Eikeseth-Otteraa H."/>
            <person name="Noel B."/>
            <person name="Anthouard V."/>
            <person name="Porcel B.M."/>
            <person name="Kachouri-Lafond R."/>
            <person name="Nishino A."/>
            <person name="Ugolini M."/>
            <person name="Chourrout P."/>
            <person name="Nishida H."/>
            <person name="Aasland R."/>
            <person name="Huzurbazar S."/>
            <person name="Westhof E."/>
            <person name="Delsuc F."/>
            <person name="Lehrach H."/>
            <person name="Reinhardt R."/>
            <person name="Weissenbach J."/>
            <person name="Roy S.W."/>
            <person name="Artiguenave F."/>
            <person name="Postlethwait J.H."/>
            <person name="Manak J.R."/>
            <person name="Thompson E.M."/>
            <person name="Jaillon O."/>
            <person name="Du Pasquier L."/>
            <person name="Boudinot P."/>
            <person name="Liberles D.A."/>
            <person name="Volff J.N."/>
            <person name="Philippe H."/>
            <person name="Lenhard B."/>
            <person name="Roest Crollius H."/>
            <person name="Wincker P."/>
            <person name="Chourrout D."/>
        </authorList>
    </citation>
    <scope>NUCLEOTIDE SEQUENCE [LARGE SCALE GENOMIC DNA]</scope>
</reference>
<organism evidence="1">
    <name type="scientific">Oikopleura dioica</name>
    <name type="common">Tunicate</name>
    <dbReference type="NCBI Taxonomy" id="34765"/>
    <lineage>
        <taxon>Eukaryota</taxon>
        <taxon>Metazoa</taxon>
        <taxon>Chordata</taxon>
        <taxon>Tunicata</taxon>
        <taxon>Appendicularia</taxon>
        <taxon>Copelata</taxon>
        <taxon>Oikopleuridae</taxon>
        <taxon>Oikopleura</taxon>
    </lineage>
</organism>